<evidence type="ECO:0008006" key="2">
    <source>
        <dbReference type="Google" id="ProtNLM"/>
    </source>
</evidence>
<accession>A0A382W372</accession>
<dbReference type="AlphaFoldDB" id="A0A382W372"/>
<evidence type="ECO:0000313" key="1">
    <source>
        <dbReference type="EMBL" id="SVD53262.1"/>
    </source>
</evidence>
<organism evidence="1">
    <name type="scientific">marine metagenome</name>
    <dbReference type="NCBI Taxonomy" id="408172"/>
    <lineage>
        <taxon>unclassified sequences</taxon>
        <taxon>metagenomes</taxon>
        <taxon>ecological metagenomes</taxon>
    </lineage>
</organism>
<gene>
    <name evidence="1" type="ORF">METZ01_LOCUS406116</name>
</gene>
<sequence>VSGCSYTDNLFTRDFGFTTWPELLADKLGMECINLGASGQGNEYILSSLMEMMFEKDIGLMIAMWSEFERIDFQLNPERLIRRPEFRWGPGRRGWTSVHMHREQHFQNFHPWKDVVKDAFISNKVGILPVLIERSIRLFYNFQILMEMHKIPYLHLMGTNPCDWEDRKVVIKSFFKSTFMDKINENKFIGWPILSEIGGLNISNILDEIDPEFKELRIDYPIDSHPNEEGHKVIANYLHKKVKEEYDNL</sequence>
<protein>
    <recommendedName>
        <fullName evidence="2">SGNH hydrolase-type esterase domain-containing protein</fullName>
    </recommendedName>
</protein>
<proteinExistence type="predicted"/>
<dbReference type="EMBL" id="UINC01156695">
    <property type="protein sequence ID" value="SVD53262.1"/>
    <property type="molecule type" value="Genomic_DNA"/>
</dbReference>
<dbReference type="SUPFAM" id="SSF52266">
    <property type="entry name" value="SGNH hydrolase"/>
    <property type="match status" value="1"/>
</dbReference>
<reference evidence="1" key="1">
    <citation type="submission" date="2018-05" db="EMBL/GenBank/DDBJ databases">
        <authorList>
            <person name="Lanie J.A."/>
            <person name="Ng W.-L."/>
            <person name="Kazmierczak K.M."/>
            <person name="Andrzejewski T.M."/>
            <person name="Davidsen T.M."/>
            <person name="Wayne K.J."/>
            <person name="Tettelin H."/>
            <person name="Glass J.I."/>
            <person name="Rusch D."/>
            <person name="Podicherti R."/>
            <person name="Tsui H.-C.T."/>
            <person name="Winkler M.E."/>
        </authorList>
    </citation>
    <scope>NUCLEOTIDE SEQUENCE</scope>
</reference>
<name>A0A382W372_9ZZZZ</name>
<feature type="non-terminal residue" evidence="1">
    <location>
        <position position="1"/>
    </location>
</feature>